<feature type="domain" description="Disease resistance R13L4/SHOC-2-like LRR" evidence="10">
    <location>
        <begin position="348"/>
        <end position="528"/>
    </location>
</feature>
<feature type="non-terminal residue" evidence="11">
    <location>
        <position position="1"/>
    </location>
</feature>
<evidence type="ECO:0000313" key="11">
    <source>
        <dbReference type="EMBL" id="KAE9446795.1"/>
    </source>
</evidence>
<evidence type="ECO:0000313" key="12">
    <source>
        <dbReference type="Proteomes" id="UP000428333"/>
    </source>
</evidence>
<dbReference type="InterPro" id="IPR027417">
    <property type="entry name" value="P-loop_NTPase"/>
</dbReference>
<evidence type="ECO:0000259" key="10">
    <source>
        <dbReference type="Pfam" id="PF23598"/>
    </source>
</evidence>
<dbReference type="Pfam" id="PF00931">
    <property type="entry name" value="NB-ARC"/>
    <property type="match status" value="1"/>
</dbReference>
<evidence type="ECO:0000259" key="9">
    <source>
        <dbReference type="Pfam" id="PF23559"/>
    </source>
</evidence>
<dbReference type="PRINTS" id="PR00364">
    <property type="entry name" value="DISEASERSIST"/>
</dbReference>
<dbReference type="PROSITE" id="PS51450">
    <property type="entry name" value="LRR"/>
    <property type="match status" value="2"/>
</dbReference>
<dbReference type="Pfam" id="PF23559">
    <property type="entry name" value="WHD_DRP"/>
    <property type="match status" value="1"/>
</dbReference>
<feature type="non-terminal residue" evidence="11">
    <location>
        <position position="1300"/>
    </location>
</feature>
<dbReference type="Gene3D" id="1.10.8.430">
    <property type="entry name" value="Helical domain of apoptotic protease-activating factors"/>
    <property type="match status" value="1"/>
</dbReference>
<dbReference type="GO" id="GO:0043531">
    <property type="term" value="F:ADP binding"/>
    <property type="evidence" value="ECO:0007669"/>
    <property type="project" value="InterPro"/>
</dbReference>
<evidence type="ECO:0000259" key="7">
    <source>
        <dbReference type="Pfam" id="PF00931"/>
    </source>
</evidence>
<keyword evidence="2" id="KW-0433">Leucine-rich repeat</keyword>
<dbReference type="Proteomes" id="UP000428333">
    <property type="component" value="Linkage Group LG13"/>
</dbReference>
<dbReference type="Gene3D" id="3.80.10.10">
    <property type="entry name" value="Ribonuclease Inhibitor"/>
    <property type="match status" value="4"/>
</dbReference>
<dbReference type="GO" id="GO:0051707">
    <property type="term" value="P:response to other organism"/>
    <property type="evidence" value="ECO:0007669"/>
    <property type="project" value="UniProtKB-ARBA"/>
</dbReference>
<feature type="domain" description="Disease resistance protein At4g27190-like leucine-rich repeats" evidence="8">
    <location>
        <begin position="644"/>
        <end position="760"/>
    </location>
</feature>
<comment type="caution">
    <text evidence="11">The sequence shown here is derived from an EMBL/GenBank/DDBJ whole genome shotgun (WGS) entry which is preliminary data.</text>
</comment>
<dbReference type="InterPro" id="IPR042197">
    <property type="entry name" value="Apaf_helical"/>
</dbReference>
<evidence type="ECO:0000256" key="1">
    <source>
        <dbReference type="ARBA" id="ARBA00008894"/>
    </source>
</evidence>
<dbReference type="InterPro" id="IPR003591">
    <property type="entry name" value="Leu-rich_rpt_typical-subtyp"/>
</dbReference>
<dbReference type="InterPro" id="IPR055414">
    <property type="entry name" value="LRR_R13L4/SHOC2-like"/>
</dbReference>
<dbReference type="InterPro" id="IPR002182">
    <property type="entry name" value="NB-ARC"/>
</dbReference>
<evidence type="ECO:0000256" key="5">
    <source>
        <dbReference type="ARBA" id="ARBA00022821"/>
    </source>
</evidence>
<feature type="domain" description="Disease resistance protein winged helix" evidence="9">
    <location>
        <begin position="222"/>
        <end position="292"/>
    </location>
</feature>
<evidence type="ECO:0000259" key="8">
    <source>
        <dbReference type="Pfam" id="PF23247"/>
    </source>
</evidence>
<dbReference type="Pfam" id="PF23598">
    <property type="entry name" value="LRR_14"/>
    <property type="match status" value="2"/>
</dbReference>
<dbReference type="InterPro" id="IPR050905">
    <property type="entry name" value="Plant_NBS-LRR"/>
</dbReference>
<dbReference type="Gene3D" id="3.40.50.300">
    <property type="entry name" value="P-loop containing nucleotide triphosphate hydrolases"/>
    <property type="match status" value="1"/>
</dbReference>
<comment type="similarity">
    <text evidence="1">Belongs to the disease resistance NB-LRR family.</text>
</comment>
<feature type="domain" description="Disease resistance protein At4g27190-like leucine-rich repeats" evidence="8">
    <location>
        <begin position="1200"/>
        <end position="1294"/>
    </location>
</feature>
<dbReference type="InterPro" id="IPR001611">
    <property type="entry name" value="Leu-rich_rpt"/>
</dbReference>
<reference evidence="11 12" key="1">
    <citation type="journal article" date="2019" name="Genome Biol. Evol.">
        <title>The Rhododendron genome and chromosomal organization provide insight into shared whole-genome duplications across the heath family (Ericaceae).</title>
        <authorList>
            <person name="Soza V.L."/>
            <person name="Lindsley D."/>
            <person name="Waalkes A."/>
            <person name="Ramage E."/>
            <person name="Patwardhan R.P."/>
            <person name="Burton J.N."/>
            <person name="Adey A."/>
            <person name="Kumar A."/>
            <person name="Qiu R."/>
            <person name="Shendure J."/>
            <person name="Hall B."/>
        </authorList>
    </citation>
    <scope>NUCLEOTIDE SEQUENCE [LARGE SCALE GENOMIC DNA]</scope>
    <source>
        <strain evidence="11">RSF 1966-606</strain>
    </source>
</reference>
<sequence>MKYINNQLILEEKSRFDNVCWVTISKAFNVRTLQINIAEALNLNFWDDDDDDEIRLASKLYAVLSREKYVLILDDLWEAFLLERVGIPEPTRSNGCKIVLTTRSLDVCRRMGCTTVKVELLKEQEALTLFLGKALRNVLAPEVEVIAAEIAKECARLPLAIVIVAGSLRGLKGTREWRNALNELISSKEVSNGESEVFEQLKFSYRRLGNKLLQDCFLYCSLYPEDRDIPVEDLIEYWIAEGLIGEMNSVEAKFDKGHEMLEKLTSSCLLERFADGAGKEWLRMSNLIRDMALRITRSSPRFMVKAGERLGSVPYEDWYEDLERVSFMHSHITELPIRPPICPRLTTLLLSYIHISEISISFFMNMPCLEVLDLSGNKIRSLPESISNLKNLIALILADCHLLKYMPSLEKLKALKVFKLTQSSIEELPQGIEELVNLRKLDLSNNKYLDELVDLRKLELSNNKGLEAFTSCKLHWLSEVQYFRIDGTGIKVSAEDLQCLRQLKVVAVHFHDVQELTRYVTSQQCQGLEKYRLIVGEGLYERKLVGKDVIIIPKPRIKPLETGVDQLVLPIDIDVFQLHGIVDYICLSAIQALKNARKLRRCIVSRCTGLESIFSSSSFSKDGQISLGTVESFSLSNLPRFRVLFDGITPPHIICFNLKELSIKRCNTLKNIFDVPLLQNFPNLRSLMVSECENVEDIIVGTTEMSDRGTHRDDRKISLPKLQILSVVGLPSLKSIYNGVLECRSIKSVRVQNCPMVRRLPLYLRKDSEQPTAPPSLKCIEGEEEWWESLEWDEPLTKAILLPFLNGGKCLRIKTDLKYGLLIMVNGFRTRDEQNLSAQDQKSRGEEESERLQLLVRQYSDVTMSISNRERTSGTAPKGGVLSKEELGEVVTQGQKLSPEHKEYLTRVTEEVSHLSKEELLEDFSLEELEEAPSDPQELEDFNCDPLEVPPTSSRHFSILHELDLSYTEINSLPQSISRLVALRKLVLRNCELLMELPPEIGELTNLEVLDLEGTEMLCLPKEIAKLVNLTCLKVSFHGYANQSHQTVIPRRVLSSFSRLNELIIDVTPYGEWWDVEVKAIIGDLCSLKELRTLKLCLPTAELLKDLTILVFPRLANFRFTVGRHEEHFISRLPHDVEEEFNNREKLEKGLKYINGTCIPNEITKVLKHANAFFLQCHWTANSLSEFGHVNMIEVKFCLVMECNELRTIIDSEQFNRGKDGRGESEEIVMGSLERLIIRYMKNMESIWKGPVGKGSLSNLKSLALHTCPKLTTLFTVDMLINLTRLEELIIDDCSKIDSL</sequence>
<dbReference type="GO" id="GO:0006952">
    <property type="term" value="P:defense response"/>
    <property type="evidence" value="ECO:0007669"/>
    <property type="project" value="UniProtKB-KW"/>
</dbReference>
<accession>A0A6A4KLV3</accession>
<keyword evidence="3" id="KW-0677">Repeat</keyword>
<dbReference type="FunFam" id="1.10.10.10:FF:000322">
    <property type="entry name" value="Probable disease resistance protein At1g63360"/>
    <property type="match status" value="1"/>
</dbReference>
<evidence type="ECO:0000256" key="2">
    <source>
        <dbReference type="ARBA" id="ARBA00022614"/>
    </source>
</evidence>
<dbReference type="SUPFAM" id="SSF52540">
    <property type="entry name" value="P-loop containing nucleoside triphosphate hydrolases"/>
    <property type="match status" value="1"/>
</dbReference>
<evidence type="ECO:0000256" key="3">
    <source>
        <dbReference type="ARBA" id="ARBA00022737"/>
    </source>
</evidence>
<organism evidence="11 12">
    <name type="scientific">Rhododendron williamsianum</name>
    <dbReference type="NCBI Taxonomy" id="262921"/>
    <lineage>
        <taxon>Eukaryota</taxon>
        <taxon>Viridiplantae</taxon>
        <taxon>Streptophyta</taxon>
        <taxon>Embryophyta</taxon>
        <taxon>Tracheophyta</taxon>
        <taxon>Spermatophyta</taxon>
        <taxon>Magnoliopsida</taxon>
        <taxon>eudicotyledons</taxon>
        <taxon>Gunneridae</taxon>
        <taxon>Pentapetalae</taxon>
        <taxon>asterids</taxon>
        <taxon>Ericales</taxon>
        <taxon>Ericaceae</taxon>
        <taxon>Ericoideae</taxon>
        <taxon>Rhodoreae</taxon>
        <taxon>Rhododendron</taxon>
    </lineage>
</organism>
<dbReference type="InterPro" id="IPR032675">
    <property type="entry name" value="LRR_dom_sf"/>
</dbReference>
<dbReference type="PANTHER" id="PTHR33463:SF187">
    <property type="entry name" value="AND NB-ARC DOMAIN DISEASE RESISTANCE PROTEIN, PUTATIVE-RELATED"/>
    <property type="match status" value="1"/>
</dbReference>
<dbReference type="EMBL" id="QEFC01003726">
    <property type="protein sequence ID" value="KAE9446795.1"/>
    <property type="molecule type" value="Genomic_DNA"/>
</dbReference>
<dbReference type="SUPFAM" id="SSF52058">
    <property type="entry name" value="L domain-like"/>
    <property type="match status" value="2"/>
</dbReference>
<protein>
    <submittedName>
        <fullName evidence="11">Uncharacterized protein</fullName>
    </submittedName>
</protein>
<dbReference type="SMART" id="SM00369">
    <property type="entry name" value="LRR_TYP"/>
    <property type="match status" value="4"/>
</dbReference>
<keyword evidence="6" id="KW-0067">ATP-binding</keyword>
<proteinExistence type="inferred from homology"/>
<keyword evidence="4" id="KW-0547">Nucleotide-binding</keyword>
<dbReference type="InterPro" id="IPR058922">
    <property type="entry name" value="WHD_DRP"/>
</dbReference>
<name>A0A6A4KLV3_9ERIC</name>
<evidence type="ECO:0000256" key="6">
    <source>
        <dbReference type="ARBA" id="ARBA00022840"/>
    </source>
</evidence>
<dbReference type="PANTHER" id="PTHR33463">
    <property type="entry name" value="NB-ARC DOMAIN-CONTAINING PROTEIN-RELATED"/>
    <property type="match status" value="1"/>
</dbReference>
<dbReference type="GO" id="GO:0005524">
    <property type="term" value="F:ATP binding"/>
    <property type="evidence" value="ECO:0007669"/>
    <property type="project" value="UniProtKB-KW"/>
</dbReference>
<keyword evidence="12" id="KW-1185">Reference proteome</keyword>
<dbReference type="InterPro" id="IPR057135">
    <property type="entry name" value="At4g27190-like_LRR"/>
</dbReference>
<dbReference type="OrthoDB" id="1926275at2759"/>
<gene>
    <name evidence="11" type="ORF">C3L33_21301</name>
</gene>
<evidence type="ECO:0000256" key="4">
    <source>
        <dbReference type="ARBA" id="ARBA00022741"/>
    </source>
</evidence>
<keyword evidence="5" id="KW-0611">Plant defense</keyword>
<feature type="domain" description="NB-ARC" evidence="7">
    <location>
        <begin position="4"/>
        <end position="137"/>
    </location>
</feature>
<dbReference type="Pfam" id="PF23247">
    <property type="entry name" value="LRR_RPS2"/>
    <property type="match status" value="2"/>
</dbReference>
<feature type="domain" description="Disease resistance R13L4/SHOC-2-like LRR" evidence="10">
    <location>
        <begin position="947"/>
        <end position="1099"/>
    </location>
</feature>